<keyword evidence="1" id="KW-0812">Transmembrane</keyword>
<feature type="transmembrane region" description="Helical" evidence="1">
    <location>
        <begin position="116"/>
        <end position="136"/>
    </location>
</feature>
<evidence type="ECO:0000313" key="3">
    <source>
        <dbReference type="Proteomes" id="UP001341840"/>
    </source>
</evidence>
<keyword evidence="1" id="KW-1133">Transmembrane helix</keyword>
<name>A0ABU6XUB8_9FABA</name>
<gene>
    <name evidence="2" type="ORF">PIB30_091330</name>
</gene>
<keyword evidence="1" id="KW-0472">Membrane</keyword>
<protein>
    <submittedName>
        <fullName evidence="2">Uncharacterized protein</fullName>
    </submittedName>
</protein>
<reference evidence="2 3" key="1">
    <citation type="journal article" date="2023" name="Plants (Basel)">
        <title>Bridging the Gap: Combining Genomics and Transcriptomics Approaches to Understand Stylosanthes scabra, an Orphan Legume from the Brazilian Caatinga.</title>
        <authorList>
            <person name="Ferreira-Neto J.R.C."/>
            <person name="da Silva M.D."/>
            <person name="Binneck E."/>
            <person name="de Melo N.F."/>
            <person name="da Silva R.H."/>
            <person name="de Melo A.L.T.M."/>
            <person name="Pandolfi V."/>
            <person name="Bustamante F.O."/>
            <person name="Brasileiro-Vidal A.C."/>
            <person name="Benko-Iseppon A.M."/>
        </authorList>
    </citation>
    <scope>NUCLEOTIDE SEQUENCE [LARGE SCALE GENOMIC DNA]</scope>
    <source>
        <tissue evidence="2">Leaves</tissue>
    </source>
</reference>
<sequence length="139" mass="15067">MRFGSGTPPGRGLAPWLGVPCAGSKFGVLLSQFPNFRLHRLHAMSQLLGNLGFIQARSTERSLGWSARFNPIEGTLPIALGWVPRGWLPVLDSPRICIHIATSSGFISYCVEVQRLLLLLVSTLIVAGMVGVDHAFCVL</sequence>
<comment type="caution">
    <text evidence="2">The sequence shown here is derived from an EMBL/GenBank/DDBJ whole genome shotgun (WGS) entry which is preliminary data.</text>
</comment>
<keyword evidence="3" id="KW-1185">Reference proteome</keyword>
<feature type="non-terminal residue" evidence="2">
    <location>
        <position position="139"/>
    </location>
</feature>
<organism evidence="2 3">
    <name type="scientific">Stylosanthes scabra</name>
    <dbReference type="NCBI Taxonomy" id="79078"/>
    <lineage>
        <taxon>Eukaryota</taxon>
        <taxon>Viridiplantae</taxon>
        <taxon>Streptophyta</taxon>
        <taxon>Embryophyta</taxon>
        <taxon>Tracheophyta</taxon>
        <taxon>Spermatophyta</taxon>
        <taxon>Magnoliopsida</taxon>
        <taxon>eudicotyledons</taxon>
        <taxon>Gunneridae</taxon>
        <taxon>Pentapetalae</taxon>
        <taxon>rosids</taxon>
        <taxon>fabids</taxon>
        <taxon>Fabales</taxon>
        <taxon>Fabaceae</taxon>
        <taxon>Papilionoideae</taxon>
        <taxon>50 kb inversion clade</taxon>
        <taxon>dalbergioids sensu lato</taxon>
        <taxon>Dalbergieae</taxon>
        <taxon>Pterocarpus clade</taxon>
        <taxon>Stylosanthes</taxon>
    </lineage>
</organism>
<dbReference type="Proteomes" id="UP001341840">
    <property type="component" value="Unassembled WGS sequence"/>
</dbReference>
<accession>A0ABU6XUB8</accession>
<evidence type="ECO:0000256" key="1">
    <source>
        <dbReference type="SAM" id="Phobius"/>
    </source>
</evidence>
<evidence type="ECO:0000313" key="2">
    <source>
        <dbReference type="EMBL" id="MED6201060.1"/>
    </source>
</evidence>
<dbReference type="EMBL" id="JASCZI010213265">
    <property type="protein sequence ID" value="MED6201060.1"/>
    <property type="molecule type" value="Genomic_DNA"/>
</dbReference>
<proteinExistence type="predicted"/>